<evidence type="ECO:0000313" key="10">
    <source>
        <dbReference type="EMBL" id="GIF85489.1"/>
    </source>
</evidence>
<dbReference type="SUPFAM" id="SSF53474">
    <property type="entry name" value="alpha/beta-Hydrolases"/>
    <property type="match status" value="1"/>
</dbReference>
<evidence type="ECO:0000256" key="3">
    <source>
        <dbReference type="ARBA" id="ARBA00022651"/>
    </source>
</evidence>
<dbReference type="RefSeq" id="WP_376820084.1">
    <property type="nucleotide sequence ID" value="NZ_JBHTGC010000001.1"/>
</dbReference>
<evidence type="ECO:0000256" key="7">
    <source>
        <dbReference type="ARBA" id="ARBA00023326"/>
    </source>
</evidence>
<protein>
    <submittedName>
        <fullName evidence="10">Esterase</fullName>
    </submittedName>
</protein>
<proteinExistence type="predicted"/>
<evidence type="ECO:0000256" key="4">
    <source>
        <dbReference type="ARBA" id="ARBA00022729"/>
    </source>
</evidence>
<accession>A0A8J3JXI9</accession>
<dbReference type="Gene3D" id="3.40.50.1820">
    <property type="entry name" value="alpha/beta hydrolase"/>
    <property type="match status" value="1"/>
</dbReference>
<dbReference type="PROSITE" id="PS51257">
    <property type="entry name" value="PROKAR_LIPOPROTEIN"/>
    <property type="match status" value="1"/>
</dbReference>
<feature type="signal peptide" evidence="9">
    <location>
        <begin position="1"/>
        <end position="22"/>
    </location>
</feature>
<dbReference type="AlphaFoldDB" id="A0A8J3JXI9"/>
<dbReference type="Pfam" id="PF10503">
    <property type="entry name" value="Esterase_PHB"/>
    <property type="match status" value="1"/>
</dbReference>
<dbReference type="PANTHER" id="PTHR38050:SF2">
    <property type="entry name" value="FERULOYL ESTERASE C-RELATED"/>
    <property type="match status" value="1"/>
</dbReference>
<comment type="subcellular location">
    <subcellularLocation>
        <location evidence="1">Secreted</location>
    </subcellularLocation>
</comment>
<keyword evidence="4 9" id="KW-0732">Signal</keyword>
<evidence type="ECO:0000256" key="9">
    <source>
        <dbReference type="SAM" id="SignalP"/>
    </source>
</evidence>
<comment type="caution">
    <text evidence="10">The sequence shown here is derived from an EMBL/GenBank/DDBJ whole genome shotgun (WGS) entry which is preliminary data.</text>
</comment>
<evidence type="ECO:0000256" key="1">
    <source>
        <dbReference type="ARBA" id="ARBA00004613"/>
    </source>
</evidence>
<evidence type="ECO:0000256" key="8">
    <source>
        <dbReference type="SAM" id="MobiDB-lite"/>
    </source>
</evidence>
<feature type="region of interest" description="Disordered" evidence="8">
    <location>
        <begin position="21"/>
        <end position="48"/>
    </location>
</feature>
<evidence type="ECO:0000256" key="6">
    <source>
        <dbReference type="ARBA" id="ARBA00023277"/>
    </source>
</evidence>
<keyword evidence="5" id="KW-0378">Hydrolase</keyword>
<dbReference type="InterPro" id="IPR043595">
    <property type="entry name" value="FaeB/C/D"/>
</dbReference>
<keyword evidence="7" id="KW-0624">Polysaccharide degradation</keyword>
<dbReference type="Proteomes" id="UP000601223">
    <property type="component" value="Unassembled WGS sequence"/>
</dbReference>
<sequence length="288" mass="29350">MKRVIALAGIVTVLSACGPATPAPPSPAASPALSLPAEQPGPGDHQLAMAHDGVRRDFTLHAPAAYRPGLPVVLVLHGYGSDSAGAVRQSGLNAVADRAGFLAVYPQGLGGAWDPGAGGPTGGDVGFLAALADHLVTVWGADRTRVYAAGFSAGAAFTYRLARELPGRFAAIAPVSGRMDNVPAWRTPLGAGNAVSVVTFQGGRDQMAASWDGTNEAWSAAAGCGTPKAAAVGNAQGSAERRVATCANGAEHVVFAIPAMGHEWPNATEHPVAASELMWEVFSRHRLP</sequence>
<dbReference type="InterPro" id="IPR029058">
    <property type="entry name" value="AB_hydrolase_fold"/>
</dbReference>
<dbReference type="GO" id="GO:0030600">
    <property type="term" value="F:feruloyl esterase activity"/>
    <property type="evidence" value="ECO:0007669"/>
    <property type="project" value="InterPro"/>
</dbReference>
<keyword evidence="3" id="KW-0858">Xylan degradation</keyword>
<dbReference type="EMBL" id="BONF01000047">
    <property type="protein sequence ID" value="GIF85489.1"/>
    <property type="molecule type" value="Genomic_DNA"/>
</dbReference>
<keyword evidence="6" id="KW-0119">Carbohydrate metabolism</keyword>
<keyword evidence="2" id="KW-0964">Secreted</keyword>
<dbReference type="InterPro" id="IPR010126">
    <property type="entry name" value="Esterase_phb"/>
</dbReference>
<dbReference type="GO" id="GO:0045493">
    <property type="term" value="P:xylan catabolic process"/>
    <property type="evidence" value="ECO:0007669"/>
    <property type="project" value="UniProtKB-KW"/>
</dbReference>
<evidence type="ECO:0000256" key="5">
    <source>
        <dbReference type="ARBA" id="ARBA00022801"/>
    </source>
</evidence>
<evidence type="ECO:0000256" key="2">
    <source>
        <dbReference type="ARBA" id="ARBA00022525"/>
    </source>
</evidence>
<dbReference type="PANTHER" id="PTHR38050">
    <property type="match status" value="1"/>
</dbReference>
<gene>
    <name evidence="10" type="ORF">Cba03nite_68380</name>
</gene>
<dbReference type="GO" id="GO:0005576">
    <property type="term" value="C:extracellular region"/>
    <property type="evidence" value="ECO:0007669"/>
    <property type="project" value="UniProtKB-SubCell"/>
</dbReference>
<keyword evidence="11" id="KW-1185">Reference proteome</keyword>
<reference evidence="10 11" key="1">
    <citation type="submission" date="2021-01" db="EMBL/GenBank/DDBJ databases">
        <title>Whole genome shotgun sequence of Catellatospora bangladeshensis NBRC 107357.</title>
        <authorList>
            <person name="Komaki H."/>
            <person name="Tamura T."/>
        </authorList>
    </citation>
    <scope>NUCLEOTIDE SEQUENCE [LARGE SCALE GENOMIC DNA]</scope>
    <source>
        <strain evidence="10 11">NBRC 107357</strain>
    </source>
</reference>
<name>A0A8J3JXI9_9ACTN</name>
<evidence type="ECO:0000313" key="11">
    <source>
        <dbReference type="Proteomes" id="UP000601223"/>
    </source>
</evidence>
<organism evidence="10 11">
    <name type="scientific">Catellatospora bangladeshensis</name>
    <dbReference type="NCBI Taxonomy" id="310355"/>
    <lineage>
        <taxon>Bacteria</taxon>
        <taxon>Bacillati</taxon>
        <taxon>Actinomycetota</taxon>
        <taxon>Actinomycetes</taxon>
        <taxon>Micromonosporales</taxon>
        <taxon>Micromonosporaceae</taxon>
        <taxon>Catellatospora</taxon>
    </lineage>
</organism>
<feature type="chain" id="PRO_5039422942" evidence="9">
    <location>
        <begin position="23"/>
        <end position="288"/>
    </location>
</feature>